<evidence type="ECO:0000313" key="6">
    <source>
        <dbReference type="WBParaSite" id="nRc.2.0.1.t30403-RA"/>
    </source>
</evidence>
<dbReference type="InterPro" id="IPR001660">
    <property type="entry name" value="SAM"/>
</dbReference>
<evidence type="ECO:0000259" key="4">
    <source>
        <dbReference type="PROSITE" id="PS50105"/>
    </source>
</evidence>
<keyword evidence="1" id="KW-0677">Repeat</keyword>
<dbReference type="AlphaFoldDB" id="A0A915JWE6"/>
<name>A0A915JWE6_ROMCU</name>
<sequence length="375" mass="42097">MSDVNGVRSDSKFFAEKNTVAHNYTTLMIGGSGQQHNVHSQQQQLSSTNNYVASGPGANAICSASSLWICTNSPMRHRNSTGSTSSHSSSGFESMRDKKLKSKLSRKIHEQEPRIDQLFLLQLKQVCGIWRNFLQICSTYSVSSKVANTSESGSQQHPHIVINGLRGDSPPSRNSIHSSSGSSSFGSLDRLDESSASTANINLGDMIQNGIPDHQIISCWLHNLHYEEYTPLFLNAGYDLATIARMTPEDLTAIGITKPGHRKRLTMEIHRMNIIDSWPDKKPVKPACILMALFGPELKVIYTCLFRRNGTDRRQLETFSLKISFQSQRIIAIFQKMTDGNLLSNRMERKFPFRLVTLCRLHSVPFRFAEKGKYK</sequence>
<dbReference type="InterPro" id="IPR035497">
    <property type="entry name" value="Caskin1/2_SAM_1"/>
</dbReference>
<dbReference type="PROSITE" id="PS50105">
    <property type="entry name" value="SAM_DOMAIN"/>
    <property type="match status" value="1"/>
</dbReference>
<evidence type="ECO:0000256" key="2">
    <source>
        <dbReference type="ARBA" id="ARBA00023043"/>
    </source>
</evidence>
<dbReference type="PANTHER" id="PTHR24174">
    <property type="entry name" value="ANKYRIN REPEAT AND STERILE ALPHA MOTIF DOMAIN-CONTAINING PROTEIN 1"/>
    <property type="match status" value="1"/>
</dbReference>
<keyword evidence="5" id="KW-1185">Reference proteome</keyword>
<protein>
    <submittedName>
        <fullName evidence="6">SAM domain-containing protein</fullName>
    </submittedName>
</protein>
<dbReference type="InterPro" id="IPR033635">
    <property type="entry name" value="ANKS1/Caskin"/>
</dbReference>
<dbReference type="CDD" id="cd09497">
    <property type="entry name" value="SAM_caskin1_2_repeat1"/>
    <property type="match status" value="1"/>
</dbReference>
<keyword evidence="2" id="KW-0040">ANK repeat</keyword>
<dbReference type="InterPro" id="IPR013761">
    <property type="entry name" value="SAM/pointed_sf"/>
</dbReference>
<evidence type="ECO:0000313" key="5">
    <source>
        <dbReference type="Proteomes" id="UP000887565"/>
    </source>
</evidence>
<dbReference type="WBParaSite" id="nRc.2.0.1.t30403-RA">
    <property type="protein sequence ID" value="nRc.2.0.1.t30403-RA"/>
    <property type="gene ID" value="nRc.2.0.1.g30403"/>
</dbReference>
<feature type="region of interest" description="Disordered" evidence="3">
    <location>
        <begin position="149"/>
        <end position="190"/>
    </location>
</feature>
<dbReference type="Proteomes" id="UP000887565">
    <property type="component" value="Unplaced"/>
</dbReference>
<accession>A0A915JWE6</accession>
<feature type="compositionally biased region" description="Low complexity" evidence="3">
    <location>
        <begin position="169"/>
        <end position="187"/>
    </location>
</feature>
<evidence type="ECO:0000256" key="3">
    <source>
        <dbReference type="SAM" id="MobiDB-lite"/>
    </source>
</evidence>
<feature type="compositionally biased region" description="Low complexity" evidence="3">
    <location>
        <begin position="80"/>
        <end position="91"/>
    </location>
</feature>
<dbReference type="Gene3D" id="1.10.150.50">
    <property type="entry name" value="Transcription Factor, Ets-1"/>
    <property type="match status" value="1"/>
</dbReference>
<dbReference type="SMART" id="SM00454">
    <property type="entry name" value="SAM"/>
    <property type="match status" value="1"/>
</dbReference>
<reference evidence="6" key="1">
    <citation type="submission" date="2022-11" db="UniProtKB">
        <authorList>
            <consortium name="WormBaseParasite"/>
        </authorList>
    </citation>
    <scope>IDENTIFICATION</scope>
</reference>
<dbReference type="FunFam" id="1.10.150.50:FF:000028">
    <property type="entry name" value="caskin-2 isoform X2"/>
    <property type="match status" value="1"/>
</dbReference>
<dbReference type="SUPFAM" id="SSF47769">
    <property type="entry name" value="SAM/Pointed domain"/>
    <property type="match status" value="1"/>
</dbReference>
<dbReference type="PANTHER" id="PTHR24174:SF16">
    <property type="entry name" value="CASKIN-2"/>
    <property type="match status" value="1"/>
</dbReference>
<feature type="domain" description="SAM" evidence="4">
    <location>
        <begin position="217"/>
        <end position="275"/>
    </location>
</feature>
<organism evidence="5 6">
    <name type="scientific">Romanomermis culicivorax</name>
    <name type="common">Nematode worm</name>
    <dbReference type="NCBI Taxonomy" id="13658"/>
    <lineage>
        <taxon>Eukaryota</taxon>
        <taxon>Metazoa</taxon>
        <taxon>Ecdysozoa</taxon>
        <taxon>Nematoda</taxon>
        <taxon>Enoplea</taxon>
        <taxon>Dorylaimia</taxon>
        <taxon>Mermithida</taxon>
        <taxon>Mermithoidea</taxon>
        <taxon>Mermithidae</taxon>
        <taxon>Romanomermis</taxon>
    </lineage>
</organism>
<proteinExistence type="predicted"/>
<dbReference type="Pfam" id="PF07647">
    <property type="entry name" value="SAM_2"/>
    <property type="match status" value="1"/>
</dbReference>
<feature type="region of interest" description="Disordered" evidence="3">
    <location>
        <begin position="76"/>
        <end position="98"/>
    </location>
</feature>
<evidence type="ECO:0000256" key="1">
    <source>
        <dbReference type="ARBA" id="ARBA00022737"/>
    </source>
</evidence>